<reference evidence="3" key="1">
    <citation type="submission" date="2016-06" db="EMBL/GenBank/DDBJ databases">
        <title>Parallel loss of symbiosis genes in relatives of nitrogen-fixing non-legume Parasponia.</title>
        <authorList>
            <person name="Van Velzen R."/>
            <person name="Holmer R."/>
            <person name="Bu F."/>
            <person name="Rutten L."/>
            <person name="Van Zeijl A."/>
            <person name="Liu W."/>
            <person name="Santuari L."/>
            <person name="Cao Q."/>
            <person name="Sharma T."/>
            <person name="Shen D."/>
            <person name="Roswanjaya Y."/>
            <person name="Wardhani T."/>
            <person name="Kalhor M.S."/>
            <person name="Jansen J."/>
            <person name="Van den Hoogen J."/>
            <person name="Gungor B."/>
            <person name="Hartog M."/>
            <person name="Hontelez J."/>
            <person name="Verver J."/>
            <person name="Yang W.-C."/>
            <person name="Schijlen E."/>
            <person name="Repin R."/>
            <person name="Schilthuizen M."/>
            <person name="Schranz E."/>
            <person name="Heidstra R."/>
            <person name="Miyata K."/>
            <person name="Fedorova E."/>
            <person name="Kohlen W."/>
            <person name="Bisseling T."/>
            <person name="Smit S."/>
            <person name="Geurts R."/>
        </authorList>
    </citation>
    <scope>NUCLEOTIDE SEQUENCE [LARGE SCALE GENOMIC DNA]</scope>
    <source>
        <strain evidence="3">cv. WU1-14</strain>
    </source>
</reference>
<dbReference type="OrthoDB" id="848707at2759"/>
<organism evidence="2 3">
    <name type="scientific">Parasponia andersonii</name>
    <name type="common">Sponia andersonii</name>
    <dbReference type="NCBI Taxonomy" id="3476"/>
    <lineage>
        <taxon>Eukaryota</taxon>
        <taxon>Viridiplantae</taxon>
        <taxon>Streptophyta</taxon>
        <taxon>Embryophyta</taxon>
        <taxon>Tracheophyta</taxon>
        <taxon>Spermatophyta</taxon>
        <taxon>Magnoliopsida</taxon>
        <taxon>eudicotyledons</taxon>
        <taxon>Gunneridae</taxon>
        <taxon>Pentapetalae</taxon>
        <taxon>rosids</taxon>
        <taxon>fabids</taxon>
        <taxon>Rosales</taxon>
        <taxon>Cannabaceae</taxon>
        <taxon>Parasponia</taxon>
    </lineage>
</organism>
<protein>
    <submittedName>
        <fullName evidence="2">Uncharacterized protein</fullName>
    </submittedName>
</protein>
<evidence type="ECO:0000256" key="1">
    <source>
        <dbReference type="SAM" id="MobiDB-lite"/>
    </source>
</evidence>
<dbReference type="AlphaFoldDB" id="A0A2P5C1Q6"/>
<name>A0A2P5C1Q6_PARAD</name>
<comment type="caution">
    <text evidence="2">The sequence shown here is derived from an EMBL/GenBank/DDBJ whole genome shotgun (WGS) entry which is preliminary data.</text>
</comment>
<proteinExistence type="predicted"/>
<accession>A0A2P5C1Q6</accession>
<dbReference type="Proteomes" id="UP000237105">
    <property type="component" value="Unassembled WGS sequence"/>
</dbReference>
<evidence type="ECO:0000313" key="2">
    <source>
        <dbReference type="EMBL" id="PON55003.1"/>
    </source>
</evidence>
<dbReference type="EMBL" id="JXTB01000187">
    <property type="protein sequence ID" value="PON55003.1"/>
    <property type="molecule type" value="Genomic_DNA"/>
</dbReference>
<evidence type="ECO:0000313" key="3">
    <source>
        <dbReference type="Proteomes" id="UP000237105"/>
    </source>
</evidence>
<gene>
    <name evidence="2" type="ORF">PanWU01x14_191110</name>
</gene>
<keyword evidence="3" id="KW-1185">Reference proteome</keyword>
<sequence length="67" mass="7729">MSPYNRTVVDRMHWFFNETNSTWSYKGPEKAGDPSVPIKTHDYGDNEEGDPSTARTTPPLFNFKESF</sequence>
<feature type="region of interest" description="Disordered" evidence="1">
    <location>
        <begin position="26"/>
        <end position="58"/>
    </location>
</feature>